<proteinExistence type="predicted"/>
<dbReference type="InterPro" id="IPR047794">
    <property type="entry name" value="C45_proenzyme-like"/>
</dbReference>
<evidence type="ECO:0000259" key="1">
    <source>
        <dbReference type="Pfam" id="PF03417"/>
    </source>
</evidence>
<comment type="caution">
    <text evidence="2">The sequence shown here is derived from an EMBL/GenBank/DDBJ whole genome shotgun (WGS) entry which is preliminary data.</text>
</comment>
<dbReference type="RefSeq" id="WP_307690519.1">
    <property type="nucleotide sequence ID" value="NZ_JAUSRO010000009.1"/>
</dbReference>
<evidence type="ECO:0000313" key="2">
    <source>
        <dbReference type="EMBL" id="MDP9900709.1"/>
    </source>
</evidence>
<dbReference type="Pfam" id="PF03417">
    <property type="entry name" value="AAT"/>
    <property type="match status" value="1"/>
</dbReference>
<accession>A0ABT9S9Z2</accession>
<dbReference type="EMBL" id="JAUSRO010000009">
    <property type="protein sequence ID" value="MDP9900709.1"/>
    <property type="molecule type" value="Genomic_DNA"/>
</dbReference>
<feature type="domain" description="Peptidase C45 hydrolase" evidence="1">
    <location>
        <begin position="137"/>
        <end position="356"/>
    </location>
</feature>
<reference evidence="2 3" key="1">
    <citation type="submission" date="2023-07" db="EMBL/GenBank/DDBJ databases">
        <title>Sorghum-associated microbial communities from plants grown in Nebraska, USA.</title>
        <authorList>
            <person name="Schachtman D."/>
        </authorList>
    </citation>
    <scope>NUCLEOTIDE SEQUENCE [LARGE SCALE GENOMIC DNA]</scope>
    <source>
        <strain evidence="2 3">DS1607</strain>
    </source>
</reference>
<gene>
    <name evidence="2" type="ORF">J2W36_002975</name>
</gene>
<dbReference type="PANTHER" id="PTHR34180">
    <property type="entry name" value="PEPTIDASE C45"/>
    <property type="match status" value="1"/>
</dbReference>
<dbReference type="NCBIfam" id="NF040521">
    <property type="entry name" value="C45_proenzyme"/>
    <property type="match status" value="1"/>
</dbReference>
<organism evidence="2 3">
    <name type="scientific">Variovorax ginsengisoli</name>
    <dbReference type="NCBI Taxonomy" id="363844"/>
    <lineage>
        <taxon>Bacteria</taxon>
        <taxon>Pseudomonadati</taxon>
        <taxon>Pseudomonadota</taxon>
        <taxon>Betaproteobacteria</taxon>
        <taxon>Burkholderiales</taxon>
        <taxon>Comamonadaceae</taxon>
        <taxon>Variovorax</taxon>
    </lineage>
</organism>
<sequence>MSVPFQFPFVSVDGTPYERGRAYGAAVPERVARSAEIYGRALDGLGTGSDFRHKLIDEFAMRIEAFGAHYLQEIRGIADGAEVPFEDVVMINARTEIVSRARRLVAGAQADAAVTSAPAEPEDGCTGAVILPGRSRNGRLLHGQNWDWRSECIDTGVVLRVCRDDGPDILTFTEAGGLARSGLNGAGIAITANYLECERDFRSTGVPLALIRRKVLEQNQFAEAVRTVVSTPKSCANNIMLSTAEGFAIDFECAPDEAFPVLPWNDLIVHANHWISPAARAKLKDMGVYNMPESYYRDWRVERLLEQGGDQLDLDDMKRAFFDDFGTPFSVCRPPRPNAVGDLSATVAMIAMEPASGFMDVLPMPAMQRSFTRYALTGEPMAAHGAA</sequence>
<dbReference type="InterPro" id="IPR005079">
    <property type="entry name" value="Peptidase_C45_hydrolase"/>
</dbReference>
<keyword evidence="3" id="KW-1185">Reference proteome</keyword>
<evidence type="ECO:0000313" key="3">
    <source>
        <dbReference type="Proteomes" id="UP001226867"/>
    </source>
</evidence>
<dbReference type="Proteomes" id="UP001226867">
    <property type="component" value="Unassembled WGS sequence"/>
</dbReference>
<name>A0ABT9S9Z2_9BURK</name>
<dbReference type="InterPro" id="IPR047801">
    <property type="entry name" value="Peptidase_C45"/>
</dbReference>
<dbReference type="PANTHER" id="PTHR34180:SF1">
    <property type="entry name" value="BETA-ALANYL-DOPAMINE_CARCININE HYDROLASE"/>
    <property type="match status" value="1"/>
</dbReference>
<protein>
    <recommendedName>
        <fullName evidence="1">Peptidase C45 hydrolase domain-containing protein</fullName>
    </recommendedName>
</protein>
<dbReference type="Gene3D" id="3.60.60.10">
    <property type="entry name" value="Penicillin V Acylase, Chain A"/>
    <property type="match status" value="1"/>
</dbReference>
<dbReference type="Gene3D" id="1.10.10.2120">
    <property type="match status" value="1"/>
</dbReference>